<dbReference type="RefSeq" id="WP_087861283.1">
    <property type="nucleotide sequence ID" value="NZ_LT859958.1"/>
</dbReference>
<evidence type="ECO:0000256" key="3">
    <source>
        <dbReference type="ARBA" id="ARBA00022670"/>
    </source>
</evidence>
<reference evidence="10" key="1">
    <citation type="submission" date="2017-05" db="EMBL/GenBank/DDBJ databases">
        <authorList>
            <person name="Kirkegaard R."/>
            <person name="Mcilroy J S."/>
        </authorList>
    </citation>
    <scope>NUCLEOTIDE SEQUENCE [LARGE SCALE GENOMIC DNA]</scope>
</reference>
<accession>A0A1Y6K126</accession>
<feature type="active site" description="Proton acceptor" evidence="7">
    <location>
        <position position="193"/>
    </location>
</feature>
<dbReference type="Gene3D" id="3.40.630.10">
    <property type="entry name" value="Zn peptidases"/>
    <property type="match status" value="1"/>
</dbReference>
<comment type="similarity">
    <text evidence="1 6">Belongs to the peptidase M42 family.</text>
</comment>
<dbReference type="Pfam" id="PF05343">
    <property type="entry name" value="Peptidase_M42"/>
    <property type="match status" value="1"/>
</dbReference>
<dbReference type="InterPro" id="IPR008007">
    <property type="entry name" value="Peptidase_M42"/>
</dbReference>
<dbReference type="SUPFAM" id="SSF53187">
    <property type="entry name" value="Zn-dependent exopeptidases"/>
    <property type="match status" value="1"/>
</dbReference>
<feature type="binding site" evidence="8">
    <location>
        <position position="194"/>
    </location>
    <ligand>
        <name>Zn(2+)</name>
        <dbReference type="ChEBI" id="CHEBI:29105"/>
        <label>2</label>
    </ligand>
</feature>
<dbReference type="Gene3D" id="2.40.30.40">
    <property type="entry name" value="Peptidase M42, domain 2"/>
    <property type="match status" value="1"/>
</dbReference>
<dbReference type="InterPro" id="IPR023367">
    <property type="entry name" value="Peptidase_M42_dom2"/>
</dbReference>
<name>A0A1Y6K126_9CHLR</name>
<feature type="binding site" evidence="8">
    <location>
        <position position="63"/>
    </location>
    <ligand>
        <name>Zn(2+)</name>
        <dbReference type="ChEBI" id="CHEBI:29105"/>
        <label>1</label>
    </ligand>
</feature>
<evidence type="ECO:0000256" key="2">
    <source>
        <dbReference type="ARBA" id="ARBA00022438"/>
    </source>
</evidence>
<gene>
    <name evidence="9" type="primary">celM</name>
    <name evidence="9" type="ORF">CFX1CAM_0275</name>
</gene>
<keyword evidence="10" id="KW-1185">Reference proteome</keyword>
<dbReference type="GO" id="GO:0004177">
    <property type="term" value="F:aminopeptidase activity"/>
    <property type="evidence" value="ECO:0007669"/>
    <property type="project" value="UniProtKB-UniRule"/>
</dbReference>
<proteinExistence type="inferred from homology"/>
<feature type="binding site" evidence="8">
    <location>
        <position position="163"/>
    </location>
    <ligand>
        <name>Zn(2+)</name>
        <dbReference type="ChEBI" id="CHEBI:29105"/>
        <label>1</label>
    </ligand>
</feature>
<dbReference type="PANTHER" id="PTHR32481">
    <property type="entry name" value="AMINOPEPTIDASE"/>
    <property type="match status" value="1"/>
</dbReference>
<sequence>MKSLIKQLVETPGPSGFEYAIRDVIREAVADYADEIRVDALGSLIAKKGTKTDEGMRVMISAHIDEIGLMATHIDEKGFVRFTNIGGVSPLTCVGGRVLFMDGTRGVIGVDGIGYGKMPKLSDLFIDVGATSKEDCPVKVGDVCGFERPFMDLGKRMVAKSMDDRIAAAVAIEAMKRLTSTPHEVHFVFSTQEEVGLRGATTAAYGVDPQVGFAIDVTRSGDTPRTNPKMATALGDGVAIKVRDASFIADPRLVDWMVKSAQEAGIPYQLEVLEAGGTDGRAIQLTRSGVPTGCISIACRYIHSPSEMVDSDDVENAVRLLVKLLSDPIILE</sequence>
<dbReference type="PIRSF" id="PIRSF001123">
    <property type="entry name" value="PepA_GA"/>
    <property type="match status" value="1"/>
</dbReference>
<evidence type="ECO:0000256" key="4">
    <source>
        <dbReference type="ARBA" id="ARBA00022723"/>
    </source>
</evidence>
<protein>
    <submittedName>
        <fullName evidence="9">Putative aminopeptidase</fullName>
        <ecNumber evidence="9">3.4.11.-</ecNumber>
    </submittedName>
</protein>
<evidence type="ECO:0000313" key="10">
    <source>
        <dbReference type="Proteomes" id="UP000195514"/>
    </source>
</evidence>
<evidence type="ECO:0000256" key="1">
    <source>
        <dbReference type="ARBA" id="ARBA00006272"/>
    </source>
</evidence>
<keyword evidence="3" id="KW-0645">Protease</keyword>
<organism evidence="9 10">
    <name type="scientific">Candidatus Brevifilum fermentans</name>
    <dbReference type="NCBI Taxonomy" id="1986204"/>
    <lineage>
        <taxon>Bacteria</taxon>
        <taxon>Bacillati</taxon>
        <taxon>Chloroflexota</taxon>
        <taxon>Anaerolineae</taxon>
        <taxon>Anaerolineales</taxon>
        <taxon>Anaerolineaceae</taxon>
        <taxon>Candidatus Brevifilum</taxon>
    </lineage>
</organism>
<dbReference type="KEGG" id="abat:CFX1CAM_0275"/>
<evidence type="ECO:0000256" key="7">
    <source>
        <dbReference type="PIRSR" id="PIRSR001123-1"/>
    </source>
</evidence>
<dbReference type="PANTHER" id="PTHR32481:SF0">
    <property type="entry name" value="AMINOPEPTIDASE YPDE-RELATED"/>
    <property type="match status" value="1"/>
</dbReference>
<dbReference type="AlphaFoldDB" id="A0A1Y6K126"/>
<dbReference type="OrthoDB" id="9772053at2"/>
<evidence type="ECO:0000256" key="8">
    <source>
        <dbReference type="PIRSR" id="PIRSR001123-2"/>
    </source>
</evidence>
<keyword evidence="4 8" id="KW-0479">Metal-binding</keyword>
<dbReference type="EC" id="3.4.11.-" evidence="9"/>
<keyword evidence="2 9" id="KW-0031">Aminopeptidase</keyword>
<dbReference type="SUPFAM" id="SSF101821">
    <property type="entry name" value="Aminopeptidase/glucanase lid domain"/>
    <property type="match status" value="1"/>
</dbReference>
<dbReference type="EMBL" id="LT859958">
    <property type="protein sequence ID" value="SMX53341.1"/>
    <property type="molecule type" value="Genomic_DNA"/>
</dbReference>
<dbReference type="CDD" id="cd05656">
    <property type="entry name" value="M42_Frv"/>
    <property type="match status" value="1"/>
</dbReference>
<evidence type="ECO:0000256" key="6">
    <source>
        <dbReference type="PIRNR" id="PIRNR001123"/>
    </source>
</evidence>
<feature type="binding site" evidence="8">
    <location>
        <position position="163"/>
    </location>
    <ligand>
        <name>Zn(2+)</name>
        <dbReference type="ChEBI" id="CHEBI:29105"/>
        <label>2</label>
    </ligand>
</feature>
<dbReference type="InterPro" id="IPR051464">
    <property type="entry name" value="Peptidase_M42_aminopept"/>
</dbReference>
<evidence type="ECO:0000256" key="5">
    <source>
        <dbReference type="ARBA" id="ARBA00022801"/>
    </source>
</evidence>
<dbReference type="Proteomes" id="UP000195514">
    <property type="component" value="Chromosome I"/>
</dbReference>
<feature type="binding site" evidence="8">
    <location>
        <position position="303"/>
    </location>
    <ligand>
        <name>Zn(2+)</name>
        <dbReference type="ChEBI" id="CHEBI:29105"/>
        <label>2</label>
    </ligand>
</feature>
<feature type="binding site" evidence="8">
    <location>
        <position position="216"/>
    </location>
    <ligand>
        <name>Zn(2+)</name>
        <dbReference type="ChEBI" id="CHEBI:29105"/>
        <label>1</label>
    </ligand>
</feature>
<dbReference type="GO" id="GO:0046872">
    <property type="term" value="F:metal ion binding"/>
    <property type="evidence" value="ECO:0007669"/>
    <property type="project" value="UniProtKB-UniRule"/>
</dbReference>
<comment type="cofactor">
    <cofactor evidence="8">
        <name>a divalent metal cation</name>
        <dbReference type="ChEBI" id="CHEBI:60240"/>
    </cofactor>
    <text evidence="8">Binds 2 divalent metal cations per subunit.</text>
</comment>
<keyword evidence="5 9" id="KW-0378">Hydrolase</keyword>
<evidence type="ECO:0000313" key="9">
    <source>
        <dbReference type="EMBL" id="SMX53341.1"/>
    </source>
</evidence>
<dbReference type="GO" id="GO:0006508">
    <property type="term" value="P:proteolysis"/>
    <property type="evidence" value="ECO:0007669"/>
    <property type="project" value="UniProtKB-KW"/>
</dbReference>